<feature type="coiled-coil region" evidence="11">
    <location>
        <begin position="555"/>
        <end position="646"/>
    </location>
</feature>
<evidence type="ECO:0000256" key="9">
    <source>
        <dbReference type="ARBA" id="ARBA00048679"/>
    </source>
</evidence>
<dbReference type="GO" id="GO:0005524">
    <property type="term" value="F:ATP binding"/>
    <property type="evidence" value="ECO:0007669"/>
    <property type="project" value="UniProtKB-UniRule"/>
</dbReference>
<evidence type="ECO:0000256" key="8">
    <source>
        <dbReference type="ARBA" id="ARBA00047899"/>
    </source>
</evidence>
<dbReference type="GO" id="GO:0004674">
    <property type="term" value="F:protein serine/threonine kinase activity"/>
    <property type="evidence" value="ECO:0007669"/>
    <property type="project" value="UniProtKB-KW"/>
</dbReference>
<evidence type="ECO:0000256" key="11">
    <source>
        <dbReference type="SAM" id="Coils"/>
    </source>
</evidence>
<evidence type="ECO:0000256" key="4">
    <source>
        <dbReference type="ARBA" id="ARBA00022679"/>
    </source>
</evidence>
<feature type="compositionally biased region" description="Basic and acidic residues" evidence="12">
    <location>
        <begin position="434"/>
        <end position="459"/>
    </location>
</feature>
<reference evidence="15" key="1">
    <citation type="submission" date="2022-06" db="EMBL/GenBank/DDBJ databases">
        <authorList>
            <person name="Berger JAMES D."/>
            <person name="Berger JAMES D."/>
        </authorList>
    </citation>
    <scope>NUCLEOTIDE SEQUENCE [LARGE SCALE GENOMIC DNA]</scope>
</reference>
<comment type="catalytic activity">
    <reaction evidence="8">
        <text>L-threonyl-[protein] + ATP = O-phospho-L-threonyl-[protein] + ADP + H(+)</text>
        <dbReference type="Rhea" id="RHEA:46608"/>
        <dbReference type="Rhea" id="RHEA-COMP:11060"/>
        <dbReference type="Rhea" id="RHEA-COMP:11605"/>
        <dbReference type="ChEBI" id="CHEBI:15378"/>
        <dbReference type="ChEBI" id="CHEBI:30013"/>
        <dbReference type="ChEBI" id="CHEBI:30616"/>
        <dbReference type="ChEBI" id="CHEBI:61977"/>
        <dbReference type="ChEBI" id="CHEBI:456216"/>
        <dbReference type="EC" id="2.7.11.1"/>
    </reaction>
</comment>
<keyword evidence="3" id="KW-0597">Phosphoprotein</keyword>
<keyword evidence="11" id="KW-0175">Coiled coil</keyword>
<dbReference type="InterPro" id="IPR011009">
    <property type="entry name" value="Kinase-like_dom_sf"/>
</dbReference>
<feature type="compositionally biased region" description="Polar residues" evidence="12">
    <location>
        <begin position="406"/>
        <end position="417"/>
    </location>
</feature>
<dbReference type="AlphaFoldDB" id="A0AA85JI20"/>
<evidence type="ECO:0000256" key="1">
    <source>
        <dbReference type="ARBA" id="ARBA00012513"/>
    </source>
</evidence>
<dbReference type="WBParaSite" id="TREG1_22690.1">
    <property type="protein sequence ID" value="TREG1_22690.1"/>
    <property type="gene ID" value="TREG1_22690"/>
</dbReference>
<dbReference type="GO" id="GO:0005737">
    <property type="term" value="C:cytoplasm"/>
    <property type="evidence" value="ECO:0007669"/>
    <property type="project" value="TreeGrafter"/>
</dbReference>
<evidence type="ECO:0000313" key="16">
    <source>
        <dbReference type="WBParaSite" id="TREG1_22690.1"/>
    </source>
</evidence>
<dbReference type="PANTHER" id="PTHR22988">
    <property type="entry name" value="MYOTONIC DYSTROPHY S/T KINASE-RELATED"/>
    <property type="match status" value="1"/>
</dbReference>
<dbReference type="PANTHER" id="PTHR22988:SF71">
    <property type="entry name" value="CITRON RHO-INTERACTING KINASE"/>
    <property type="match status" value="1"/>
</dbReference>
<keyword evidence="2" id="KW-0723">Serine/threonine-protein kinase</keyword>
<feature type="region of interest" description="Disordered" evidence="12">
    <location>
        <begin position="1120"/>
        <end position="1164"/>
    </location>
</feature>
<accession>A0AA85JI20</accession>
<evidence type="ECO:0000256" key="12">
    <source>
        <dbReference type="SAM" id="MobiDB-lite"/>
    </source>
</evidence>
<feature type="domain" description="Protein kinase" evidence="13">
    <location>
        <begin position="102"/>
        <end position="367"/>
    </location>
</feature>
<keyword evidence="15" id="KW-1185">Reference proteome</keyword>
<dbReference type="GO" id="GO:0031032">
    <property type="term" value="P:actomyosin structure organization"/>
    <property type="evidence" value="ECO:0007669"/>
    <property type="project" value="TreeGrafter"/>
</dbReference>
<sequence>MEIHGRKLHLQIIMNKSCLSLSEFQTDQYIDIKERLVALQRHLSDPYSDCYIERLLDVVVACVAECTKTVQTETNSHMESFLQRFLDVARRLELYRRKSEDFSFISSLGHGAFGRVQLVREITTGRVCAMKILKKSRMLDQHADYWAEREIMSNGESPWIVQLYYAYQDLKHLYMVMEYVPGGNLVSWMDEVEFMSEAACRFYAAETILALIDLHAMGFIHRDLKPDNLLLDSGGHLKLADFGTAVRVNPETLLVHCDAAVGTPDYLSPEVLLSQGIGGGSYGFEVDWWALGVVIYEMLYGVTPFYSETLVNTYAHIMNHETYLKFPENVSVSDSCLDFMKNLLCDRSTRLGSQSRDLTEVYNHPWFSVDWIHSQQTDGNVDSMDASIADWTWTNIRACRAPFQPHLTSDTDTSHFQPETDEEDDEYENQNVQLKDENNNVKPKEVAKGDFPESSSSDHKYSARYSEHLLDTAGSQLAFAGFSFSSSHPYHLALLSGLNLPSSSKELINGNTDSLHVSNINTTDNHQQKSDNNDINNKSCESINQLVNNNKESNSSEAKMNHANYESQVARLQMQLEDALTLSDTHLSEVSSLTLQLEQTTIRCRELESKLSLQEINFKKTKEEMERQLENAHAEAAANCSRLEAEVIKWKSLAQSEEAARQSAETAGSMAVATATVQLARRAAEVADRLGRPGTRNSLSRVVSPGVTVLGNDSNSPFDSNIPSDHSDVDAPDNLNSLSLDNPNTATELLINRMEEMARRAHRAENTAQEAADQLEAEKHFKHIYKETCAEKTDQLNEKTRELGVLQELYAQKCKMIQRTNEKYEAALRALDEIQQKVGRYVEAAQSSKESAHAASQRAALASSEAAQLRVELERMTQAYKKEQVKFSATVNKLTEVLSGKNPDTLELMWLASFQQQQQEQDGGSRTVSPFFLGSNSARSKVASLKGLGQQKRLNLQLNQRSKENKRLLSEINRLNDELSTLRKEYENKLRLNESHTVSLESELASLKEQLHSVSIPKSSPSQQDIDDDSLGLRHYHQYHQLPQQQHNLHTNNNSQNNYYQNHQHAQQQLPNHSILLISKQVFNSDNYSNLSNNNNNINGKSNHITECDSAVRKSFVRPSSTIPSTAQSSVSHETNVKYPNVNTNTKLGATKNRASGGNSRNPTELMLPSAIDELIPVDFKFYGILEFGPKRGKRNKLHWESCFAQLTRTHLMLWIYRVTYASVYMNYTINI</sequence>
<feature type="compositionally biased region" description="Acidic residues" evidence="12">
    <location>
        <begin position="419"/>
        <end position="428"/>
    </location>
</feature>
<feature type="domain" description="AGC-kinase C-terminal" evidence="14">
    <location>
        <begin position="389"/>
        <end position="494"/>
    </location>
</feature>
<evidence type="ECO:0000256" key="3">
    <source>
        <dbReference type="ARBA" id="ARBA00022553"/>
    </source>
</evidence>
<organism evidence="15 16">
    <name type="scientific">Trichobilharzia regenti</name>
    <name type="common">Nasal bird schistosome</name>
    <dbReference type="NCBI Taxonomy" id="157069"/>
    <lineage>
        <taxon>Eukaryota</taxon>
        <taxon>Metazoa</taxon>
        <taxon>Spiralia</taxon>
        <taxon>Lophotrochozoa</taxon>
        <taxon>Platyhelminthes</taxon>
        <taxon>Trematoda</taxon>
        <taxon>Digenea</taxon>
        <taxon>Strigeidida</taxon>
        <taxon>Schistosomatoidea</taxon>
        <taxon>Schistosomatidae</taxon>
        <taxon>Trichobilharzia</taxon>
    </lineage>
</organism>
<keyword evidence="7 10" id="KW-0067">ATP-binding</keyword>
<dbReference type="InterPro" id="IPR050839">
    <property type="entry name" value="Rho-assoc_Ser/Thr_Kinase"/>
</dbReference>
<dbReference type="EC" id="2.7.11.1" evidence="1"/>
<feature type="coiled-coil region" evidence="11">
    <location>
        <begin position="747"/>
        <end position="778"/>
    </location>
</feature>
<proteinExistence type="predicted"/>
<dbReference type="SMART" id="SM00220">
    <property type="entry name" value="S_TKc"/>
    <property type="match status" value="1"/>
</dbReference>
<evidence type="ECO:0000256" key="2">
    <source>
        <dbReference type="ARBA" id="ARBA00022527"/>
    </source>
</evidence>
<keyword evidence="6" id="KW-0418">Kinase</keyword>
<dbReference type="PROSITE" id="PS00108">
    <property type="entry name" value="PROTEIN_KINASE_ST"/>
    <property type="match status" value="1"/>
</dbReference>
<feature type="region of interest" description="Disordered" evidence="12">
    <location>
        <begin position="518"/>
        <end position="537"/>
    </location>
</feature>
<evidence type="ECO:0000313" key="15">
    <source>
        <dbReference type="Proteomes" id="UP000050795"/>
    </source>
</evidence>
<evidence type="ECO:0000259" key="14">
    <source>
        <dbReference type="PROSITE" id="PS51285"/>
    </source>
</evidence>
<dbReference type="GO" id="GO:0005856">
    <property type="term" value="C:cytoskeleton"/>
    <property type="evidence" value="ECO:0007669"/>
    <property type="project" value="TreeGrafter"/>
</dbReference>
<dbReference type="FunFam" id="1.10.510.10:FF:000024">
    <property type="entry name" value="Probable serine/threonine-protein kinase cot-1"/>
    <property type="match status" value="1"/>
</dbReference>
<dbReference type="PROSITE" id="PS50011">
    <property type="entry name" value="PROTEIN_KINASE_DOM"/>
    <property type="match status" value="1"/>
</dbReference>
<feature type="coiled-coil region" evidence="11">
    <location>
        <begin position="958"/>
        <end position="992"/>
    </location>
</feature>
<protein>
    <recommendedName>
        <fullName evidence="1">non-specific serine/threonine protein kinase</fullName>
        <ecNumber evidence="1">2.7.11.1</ecNumber>
    </recommendedName>
</protein>
<dbReference type="Gene3D" id="3.30.200.20">
    <property type="entry name" value="Phosphorylase Kinase, domain 1"/>
    <property type="match status" value="1"/>
</dbReference>
<evidence type="ECO:0000259" key="13">
    <source>
        <dbReference type="PROSITE" id="PS50011"/>
    </source>
</evidence>
<dbReference type="InterPro" id="IPR000719">
    <property type="entry name" value="Prot_kinase_dom"/>
</dbReference>
<evidence type="ECO:0000256" key="5">
    <source>
        <dbReference type="ARBA" id="ARBA00022741"/>
    </source>
</evidence>
<feature type="compositionally biased region" description="Polar residues" evidence="12">
    <location>
        <begin position="1120"/>
        <end position="1134"/>
    </location>
</feature>
<dbReference type="InterPro" id="IPR008271">
    <property type="entry name" value="Ser/Thr_kinase_AS"/>
</dbReference>
<evidence type="ECO:0000256" key="7">
    <source>
        <dbReference type="ARBA" id="ARBA00022840"/>
    </source>
</evidence>
<keyword evidence="5 10" id="KW-0547">Nucleotide-binding</keyword>
<dbReference type="Proteomes" id="UP000050795">
    <property type="component" value="Unassembled WGS sequence"/>
</dbReference>
<dbReference type="PROSITE" id="PS00107">
    <property type="entry name" value="PROTEIN_KINASE_ATP"/>
    <property type="match status" value="1"/>
</dbReference>
<feature type="region of interest" description="Disordered" evidence="12">
    <location>
        <begin position="404"/>
        <end position="459"/>
    </location>
</feature>
<keyword evidence="4" id="KW-0808">Transferase</keyword>
<feature type="compositionally biased region" description="Polar residues" evidence="12">
    <location>
        <begin position="711"/>
        <end position="724"/>
    </location>
</feature>
<dbReference type="InterPro" id="IPR000961">
    <property type="entry name" value="AGC-kinase_C"/>
</dbReference>
<dbReference type="SUPFAM" id="SSF56112">
    <property type="entry name" value="Protein kinase-like (PK-like)"/>
    <property type="match status" value="1"/>
</dbReference>
<name>A0AA85JI20_TRIRE</name>
<dbReference type="InterPro" id="IPR017441">
    <property type="entry name" value="Protein_kinase_ATP_BS"/>
</dbReference>
<dbReference type="Pfam" id="PF00069">
    <property type="entry name" value="Pkinase"/>
    <property type="match status" value="1"/>
</dbReference>
<feature type="compositionally biased region" description="Polar residues" evidence="12">
    <location>
        <begin position="1141"/>
        <end position="1163"/>
    </location>
</feature>
<dbReference type="Gene3D" id="1.20.5.1160">
    <property type="entry name" value="Vasodilator-stimulated phosphoprotein"/>
    <property type="match status" value="1"/>
</dbReference>
<dbReference type="SMART" id="SM00133">
    <property type="entry name" value="S_TK_X"/>
    <property type="match status" value="1"/>
</dbReference>
<comment type="catalytic activity">
    <reaction evidence="9">
        <text>L-seryl-[protein] + ATP = O-phospho-L-seryl-[protein] + ADP + H(+)</text>
        <dbReference type="Rhea" id="RHEA:17989"/>
        <dbReference type="Rhea" id="RHEA-COMP:9863"/>
        <dbReference type="Rhea" id="RHEA-COMP:11604"/>
        <dbReference type="ChEBI" id="CHEBI:15378"/>
        <dbReference type="ChEBI" id="CHEBI:29999"/>
        <dbReference type="ChEBI" id="CHEBI:30616"/>
        <dbReference type="ChEBI" id="CHEBI:83421"/>
        <dbReference type="ChEBI" id="CHEBI:456216"/>
        <dbReference type="EC" id="2.7.11.1"/>
    </reaction>
</comment>
<reference evidence="16" key="2">
    <citation type="submission" date="2023-11" db="UniProtKB">
        <authorList>
            <consortium name="WormBaseParasite"/>
        </authorList>
    </citation>
    <scope>IDENTIFICATION</scope>
</reference>
<dbReference type="PROSITE" id="PS51285">
    <property type="entry name" value="AGC_KINASE_CTER"/>
    <property type="match status" value="1"/>
</dbReference>
<evidence type="ECO:0000256" key="6">
    <source>
        <dbReference type="ARBA" id="ARBA00022777"/>
    </source>
</evidence>
<evidence type="ECO:0000256" key="10">
    <source>
        <dbReference type="PROSITE-ProRule" id="PRU10141"/>
    </source>
</evidence>
<feature type="coiled-coil region" evidence="11">
    <location>
        <begin position="817"/>
        <end position="886"/>
    </location>
</feature>
<dbReference type="Gene3D" id="1.10.510.10">
    <property type="entry name" value="Transferase(Phosphotransferase) domain 1"/>
    <property type="match status" value="1"/>
</dbReference>
<feature type="binding site" evidence="10">
    <location>
        <position position="131"/>
    </location>
    <ligand>
        <name>ATP</name>
        <dbReference type="ChEBI" id="CHEBI:30616"/>
    </ligand>
</feature>
<feature type="region of interest" description="Disordered" evidence="12">
    <location>
        <begin position="706"/>
        <end position="726"/>
    </location>
</feature>